<feature type="binding site" evidence="6">
    <location>
        <position position="78"/>
    </location>
    <ligand>
        <name>(6S)-5-formyl-5,6,7,8-tetrahydrofolate</name>
        <dbReference type="ChEBI" id="CHEBI:57457"/>
    </ligand>
</feature>
<evidence type="ECO:0000256" key="5">
    <source>
        <dbReference type="ARBA" id="ARBA00023134"/>
    </source>
</evidence>
<dbReference type="EC" id="3.6.-.-" evidence="6"/>
<gene>
    <name evidence="6" type="primary">mnmE</name>
    <name evidence="6" type="synonym">trmE</name>
    <name evidence="10" type="ORF">SAMN05444417_2632</name>
</gene>
<dbReference type="InterPro" id="IPR027368">
    <property type="entry name" value="MnmE_dom2"/>
</dbReference>
<dbReference type="SUPFAM" id="SSF103025">
    <property type="entry name" value="Folate-binding domain"/>
    <property type="match status" value="1"/>
</dbReference>
<feature type="domain" description="MnmE helical" evidence="9">
    <location>
        <begin position="121"/>
        <end position="418"/>
    </location>
</feature>
<dbReference type="GO" id="GO:0030488">
    <property type="term" value="P:tRNA methylation"/>
    <property type="evidence" value="ECO:0007669"/>
    <property type="project" value="TreeGrafter"/>
</dbReference>
<keyword evidence="2 6" id="KW-0819">tRNA processing</keyword>
<feature type="domain" description="GTP-binding protein TrmE N-terminal" evidence="8">
    <location>
        <begin position="5"/>
        <end position="118"/>
    </location>
</feature>
<evidence type="ECO:0000259" key="9">
    <source>
        <dbReference type="Pfam" id="PF12631"/>
    </source>
</evidence>
<dbReference type="PANTHER" id="PTHR42714:SF2">
    <property type="entry name" value="TRNA MODIFICATION GTPASE GTPBP3, MITOCHONDRIAL"/>
    <property type="match status" value="1"/>
</dbReference>
<dbReference type="OrthoDB" id="9805918at2"/>
<evidence type="ECO:0000313" key="10">
    <source>
        <dbReference type="EMBL" id="SHJ03953.1"/>
    </source>
</evidence>
<dbReference type="GO" id="GO:0005737">
    <property type="term" value="C:cytoplasm"/>
    <property type="evidence" value="ECO:0007669"/>
    <property type="project" value="UniProtKB-SubCell"/>
</dbReference>
<keyword evidence="6" id="KW-0460">Magnesium</keyword>
<keyword evidence="6" id="KW-0963">Cytoplasm</keyword>
<feature type="binding site" evidence="6">
    <location>
        <position position="224"/>
    </location>
    <ligand>
        <name>K(+)</name>
        <dbReference type="ChEBI" id="CHEBI:29103"/>
    </ligand>
</feature>
<dbReference type="InterPro" id="IPR031168">
    <property type="entry name" value="G_TrmE"/>
</dbReference>
<dbReference type="PRINTS" id="PR00326">
    <property type="entry name" value="GTP1OBG"/>
</dbReference>
<evidence type="ECO:0000256" key="3">
    <source>
        <dbReference type="ARBA" id="ARBA00022741"/>
    </source>
</evidence>
<dbReference type="Gene3D" id="3.30.1360.120">
    <property type="entry name" value="Probable tRNA modification gtpase trme, domain 1"/>
    <property type="match status" value="1"/>
</dbReference>
<organism evidence="10 11">
    <name type="scientific">Wenxinia saemankumensis</name>
    <dbReference type="NCBI Taxonomy" id="1447782"/>
    <lineage>
        <taxon>Bacteria</taxon>
        <taxon>Pseudomonadati</taxon>
        <taxon>Pseudomonadota</taxon>
        <taxon>Alphaproteobacteria</taxon>
        <taxon>Rhodobacterales</taxon>
        <taxon>Roseobacteraceae</taxon>
        <taxon>Wenxinia</taxon>
    </lineage>
</organism>
<evidence type="ECO:0000256" key="4">
    <source>
        <dbReference type="ARBA" id="ARBA00022958"/>
    </source>
</evidence>
<dbReference type="GO" id="GO:0003924">
    <property type="term" value="F:GTPase activity"/>
    <property type="evidence" value="ECO:0007669"/>
    <property type="project" value="UniProtKB-UniRule"/>
</dbReference>
<keyword evidence="6" id="KW-0378">Hydrolase</keyword>
<dbReference type="PANTHER" id="PTHR42714">
    <property type="entry name" value="TRNA MODIFICATION GTPASE GTPBP3"/>
    <property type="match status" value="1"/>
</dbReference>
<dbReference type="SUPFAM" id="SSF52540">
    <property type="entry name" value="P-loop containing nucleoside triphosphate hydrolases"/>
    <property type="match status" value="1"/>
</dbReference>
<keyword evidence="11" id="KW-1185">Reference proteome</keyword>
<dbReference type="Pfam" id="PF12631">
    <property type="entry name" value="MnmE_helical"/>
    <property type="match status" value="1"/>
</dbReference>
<feature type="binding site" evidence="6">
    <location>
        <position position="22"/>
    </location>
    <ligand>
        <name>(6S)-5-formyl-5,6,7,8-tetrahydrofolate</name>
        <dbReference type="ChEBI" id="CHEBI:57457"/>
    </ligand>
</feature>
<dbReference type="SUPFAM" id="SSF116878">
    <property type="entry name" value="TrmE connector domain"/>
    <property type="match status" value="1"/>
</dbReference>
<evidence type="ECO:0000256" key="1">
    <source>
        <dbReference type="ARBA" id="ARBA00011043"/>
    </source>
</evidence>
<dbReference type="CDD" id="cd04164">
    <property type="entry name" value="trmE"/>
    <property type="match status" value="1"/>
</dbReference>
<dbReference type="InterPro" id="IPR027417">
    <property type="entry name" value="P-loop_NTPase"/>
</dbReference>
<comment type="function">
    <text evidence="6">Exhibits a very high intrinsic GTPase hydrolysis rate. Involved in the addition of a carboxymethylaminomethyl (cmnm) group at the wobble position (U34) of certain tRNAs, forming tRNA-cmnm(5)s(2)U34.</text>
</comment>
<dbReference type="Pfam" id="PF10396">
    <property type="entry name" value="TrmE_N"/>
    <property type="match status" value="1"/>
</dbReference>
<dbReference type="RefSeq" id="WP_073331328.1">
    <property type="nucleotide sequence ID" value="NZ_FQYO01000004.1"/>
</dbReference>
<dbReference type="InterPro" id="IPR027266">
    <property type="entry name" value="TrmE/GcvT-like"/>
</dbReference>
<evidence type="ECO:0000313" key="11">
    <source>
        <dbReference type="Proteomes" id="UP000184292"/>
    </source>
</evidence>
<feature type="binding site" evidence="6">
    <location>
        <begin position="268"/>
        <end position="271"/>
    </location>
    <ligand>
        <name>GTP</name>
        <dbReference type="ChEBI" id="CHEBI:37565"/>
    </ligand>
</feature>
<dbReference type="GO" id="GO:0002098">
    <property type="term" value="P:tRNA wobble uridine modification"/>
    <property type="evidence" value="ECO:0007669"/>
    <property type="project" value="TreeGrafter"/>
</dbReference>
<reference evidence="10 11" key="1">
    <citation type="submission" date="2016-11" db="EMBL/GenBank/DDBJ databases">
        <authorList>
            <person name="Jaros S."/>
            <person name="Januszkiewicz K."/>
            <person name="Wedrychowicz H."/>
        </authorList>
    </citation>
    <scope>NUCLEOTIDE SEQUENCE [LARGE SCALE GENOMIC DNA]</scope>
    <source>
        <strain evidence="10 11">DSM 100565</strain>
    </source>
</reference>
<feature type="binding site" evidence="6">
    <location>
        <begin position="224"/>
        <end position="229"/>
    </location>
    <ligand>
        <name>GTP</name>
        <dbReference type="ChEBI" id="CHEBI:37565"/>
    </ligand>
</feature>
<feature type="binding site" evidence="6">
    <location>
        <position position="228"/>
    </location>
    <ligand>
        <name>Mg(2+)</name>
        <dbReference type="ChEBI" id="CHEBI:18420"/>
    </ligand>
</feature>
<comment type="similarity">
    <text evidence="1 6">Belongs to the TRAFAC class TrmE-Era-EngA-EngB-Septin-like GTPase superfamily. TrmE GTPase family.</text>
</comment>
<feature type="binding site" evidence="6">
    <location>
        <position position="243"/>
    </location>
    <ligand>
        <name>K(+)</name>
        <dbReference type="ChEBI" id="CHEBI:29103"/>
    </ligand>
</feature>
<evidence type="ECO:0000259" key="8">
    <source>
        <dbReference type="Pfam" id="PF10396"/>
    </source>
</evidence>
<dbReference type="GO" id="GO:0046872">
    <property type="term" value="F:metal ion binding"/>
    <property type="evidence" value="ECO:0007669"/>
    <property type="project" value="UniProtKB-KW"/>
</dbReference>
<sequence length="421" mass="44047">MSSDTIFAEATAQGRAGVSIVRISGPKAREAGEGLAGALPEHGRALRRLVDASGALIDEALVLTFAGGRSFTGEPVVELQCHGSLAVVRALLDRLAAMPGLRLAEPGEFTRRALVAGRLDLVQVEALADLIDAETEIQRRQAMEVMSGQLGRAVETWRGLAVRAMALVEATLDFSEDEIPDGLMDEVGAMIADLSSRIESAHRNGQGAERVRRGFEVAIVGPPNAGKSTLLNRLAGRQAALTSEIAGTTRDVIEVRLDLGGLPVTVLDTAGLREDADGVEAAGIDFGRQRAAAADIRVYLGDAEDAGPDDLVLVPKDDDGLAGGISGRTGAGVDSLIGQVVDRLRTRVPTGAYAIRDRHRLAMEAAMGYLAGAEDGILAGASPELIAEDLRLAIRALSSILGHVDVEDLLGDIFASFCIGK</sequence>
<dbReference type="Proteomes" id="UP000184292">
    <property type="component" value="Unassembled WGS sequence"/>
</dbReference>
<dbReference type="NCBIfam" id="TIGR00231">
    <property type="entry name" value="small_GTP"/>
    <property type="match status" value="1"/>
</dbReference>
<comment type="caution">
    <text evidence="6">Lacks conserved residue(s) required for the propagation of feature annotation.</text>
</comment>
<evidence type="ECO:0000259" key="7">
    <source>
        <dbReference type="Pfam" id="PF01926"/>
    </source>
</evidence>
<dbReference type="Gene3D" id="1.20.120.430">
    <property type="entry name" value="tRNA modification GTPase MnmE domain 2"/>
    <property type="match status" value="1"/>
</dbReference>
<feature type="binding site" evidence="6">
    <location>
        <begin position="243"/>
        <end position="249"/>
    </location>
    <ligand>
        <name>GTP</name>
        <dbReference type="ChEBI" id="CHEBI:37565"/>
    </ligand>
</feature>
<feature type="binding site" evidence="6">
    <location>
        <position position="245"/>
    </location>
    <ligand>
        <name>K(+)</name>
        <dbReference type="ChEBI" id="CHEBI:29103"/>
    </ligand>
</feature>
<feature type="binding site" evidence="6">
    <location>
        <position position="421"/>
    </location>
    <ligand>
        <name>(6S)-5-formyl-5,6,7,8-tetrahydrofolate</name>
        <dbReference type="ChEBI" id="CHEBI:57457"/>
    </ligand>
</feature>
<comment type="subcellular location">
    <subcellularLocation>
        <location evidence="6">Cytoplasm</location>
    </subcellularLocation>
</comment>
<dbReference type="Pfam" id="PF01926">
    <property type="entry name" value="MMR_HSR1"/>
    <property type="match status" value="1"/>
</dbReference>
<comment type="subunit">
    <text evidence="6">Homodimer. Heterotetramer of two MnmE and two MnmG subunits.</text>
</comment>
<dbReference type="NCBIfam" id="NF003661">
    <property type="entry name" value="PRK05291.1-3"/>
    <property type="match status" value="1"/>
</dbReference>
<dbReference type="HAMAP" id="MF_00379">
    <property type="entry name" value="GTPase_MnmE"/>
    <property type="match status" value="1"/>
</dbReference>
<keyword evidence="4 6" id="KW-0630">Potassium</keyword>
<feature type="binding site" evidence="6">
    <location>
        <position position="248"/>
    </location>
    <ligand>
        <name>K(+)</name>
        <dbReference type="ChEBI" id="CHEBI:29103"/>
    </ligand>
</feature>
<keyword evidence="3 6" id="KW-0547">Nucleotide-binding</keyword>
<proteinExistence type="inferred from homology"/>
<evidence type="ECO:0000256" key="6">
    <source>
        <dbReference type="HAMAP-Rule" id="MF_00379"/>
    </source>
</evidence>
<dbReference type="Gene3D" id="3.40.50.300">
    <property type="entry name" value="P-loop containing nucleotide triphosphate hydrolases"/>
    <property type="match status" value="1"/>
</dbReference>
<dbReference type="AlphaFoldDB" id="A0A1M6G1Z4"/>
<dbReference type="EMBL" id="FQYO01000004">
    <property type="protein sequence ID" value="SHJ03953.1"/>
    <property type="molecule type" value="Genomic_DNA"/>
</dbReference>
<keyword evidence="5 6" id="KW-0342">GTP-binding</keyword>
<dbReference type="InterPro" id="IPR005225">
    <property type="entry name" value="Small_GTP-bd"/>
</dbReference>
<feature type="domain" description="G" evidence="7">
    <location>
        <begin position="216"/>
        <end position="304"/>
    </location>
</feature>
<name>A0A1M6G1Z4_9RHOB</name>
<dbReference type="InterPro" id="IPR004520">
    <property type="entry name" value="GTPase_MnmE"/>
</dbReference>
<evidence type="ECO:0000256" key="2">
    <source>
        <dbReference type="ARBA" id="ARBA00022694"/>
    </source>
</evidence>
<protein>
    <recommendedName>
        <fullName evidence="6">tRNA modification GTPase MnmE</fullName>
        <ecNumber evidence="6">3.6.-.-</ecNumber>
    </recommendedName>
</protein>
<accession>A0A1M6G1Z4</accession>
<dbReference type="CDD" id="cd14858">
    <property type="entry name" value="TrmE_N"/>
    <property type="match status" value="1"/>
</dbReference>
<dbReference type="InterPro" id="IPR018948">
    <property type="entry name" value="GTP-bd_TrmE_N"/>
</dbReference>
<dbReference type="STRING" id="1447782.SAMN05444417_2632"/>
<comment type="cofactor">
    <cofactor evidence="6">
        <name>K(+)</name>
        <dbReference type="ChEBI" id="CHEBI:29103"/>
    </cofactor>
    <text evidence="6">Binds 1 potassium ion per subunit.</text>
</comment>
<feature type="binding site" evidence="6">
    <location>
        <position position="249"/>
    </location>
    <ligand>
        <name>Mg(2+)</name>
        <dbReference type="ChEBI" id="CHEBI:18420"/>
    </ligand>
</feature>
<feature type="binding site" evidence="6">
    <location>
        <position position="118"/>
    </location>
    <ligand>
        <name>(6S)-5-formyl-5,6,7,8-tetrahydrofolate</name>
        <dbReference type="ChEBI" id="CHEBI:57457"/>
    </ligand>
</feature>
<keyword evidence="6" id="KW-0479">Metal-binding</keyword>
<dbReference type="GO" id="GO:0005525">
    <property type="term" value="F:GTP binding"/>
    <property type="evidence" value="ECO:0007669"/>
    <property type="project" value="UniProtKB-UniRule"/>
</dbReference>
<dbReference type="InterPro" id="IPR025867">
    <property type="entry name" value="MnmE_helical"/>
</dbReference>
<dbReference type="InterPro" id="IPR006073">
    <property type="entry name" value="GTP-bd"/>
</dbReference>